<evidence type="ECO:0000313" key="3">
    <source>
        <dbReference type="Proteomes" id="UP000198693"/>
    </source>
</evidence>
<dbReference type="InterPro" id="IPR001466">
    <property type="entry name" value="Beta-lactam-related"/>
</dbReference>
<accession>A0A1I7KMZ5</accession>
<dbReference type="AlphaFoldDB" id="A0A1I7KMZ5"/>
<name>A0A1I7KMZ5_9GAMM</name>
<dbReference type="EMBL" id="FPBP01000030">
    <property type="protein sequence ID" value="SFU98837.1"/>
    <property type="molecule type" value="Genomic_DNA"/>
</dbReference>
<protein>
    <submittedName>
        <fullName evidence="2">CubicO group peptidase, beta-lactamase class C family</fullName>
    </submittedName>
</protein>
<proteinExistence type="predicted"/>
<dbReference type="InterPro" id="IPR050491">
    <property type="entry name" value="AmpC-like"/>
</dbReference>
<dbReference type="STRING" id="463301.SAMN04487955_1304"/>
<dbReference type="InterPro" id="IPR012338">
    <property type="entry name" value="Beta-lactam/transpept-like"/>
</dbReference>
<evidence type="ECO:0000259" key="1">
    <source>
        <dbReference type="Pfam" id="PF00144"/>
    </source>
</evidence>
<gene>
    <name evidence="2" type="ORF">SAMN04487955_1304</name>
</gene>
<dbReference type="PANTHER" id="PTHR46825">
    <property type="entry name" value="D-ALANYL-D-ALANINE-CARBOXYPEPTIDASE/ENDOPEPTIDASE AMPH"/>
    <property type="match status" value="1"/>
</dbReference>
<evidence type="ECO:0000313" key="2">
    <source>
        <dbReference type="EMBL" id="SFU98837.1"/>
    </source>
</evidence>
<organism evidence="2 3">
    <name type="scientific">Halomonas korlensis</name>
    <dbReference type="NCBI Taxonomy" id="463301"/>
    <lineage>
        <taxon>Bacteria</taxon>
        <taxon>Pseudomonadati</taxon>
        <taxon>Pseudomonadota</taxon>
        <taxon>Gammaproteobacteria</taxon>
        <taxon>Oceanospirillales</taxon>
        <taxon>Halomonadaceae</taxon>
        <taxon>Halomonas</taxon>
    </lineage>
</organism>
<dbReference type="Pfam" id="PF00144">
    <property type="entry name" value="Beta-lactamase"/>
    <property type="match status" value="1"/>
</dbReference>
<dbReference type="Proteomes" id="UP000198693">
    <property type="component" value="Unassembled WGS sequence"/>
</dbReference>
<dbReference type="Gene3D" id="3.40.710.10">
    <property type="entry name" value="DD-peptidase/beta-lactamase superfamily"/>
    <property type="match status" value="1"/>
</dbReference>
<keyword evidence="3" id="KW-1185">Reference proteome</keyword>
<feature type="domain" description="Beta-lactamase-related" evidence="1">
    <location>
        <begin position="10"/>
        <end position="354"/>
    </location>
</feature>
<sequence>MISCNSTPLDQYIIDKKNQAGIIGIQAGYVGPDGNEWHGSYGFRNYKTGEVVNDSTLFMIASSAKPVTALAILKLHDEGKLNLDDDINRYIPFSVVNPHNPSNFITFRMLLSHTSTIQDNWEVLDPLYTIEEGGDSPLALSDFVQDYLTISGDYYNPKKNFYKETPGQYWSYSNMGYALLGYAVEEISGLSFSEYMNQEIFEPLGMMNSYWFLSNIPHQNIARPHQLPDEEDKDITPKMLPHYGYPGFPDGQLRTTTKDYLKFVKLIVDGGRINGNQFISEDLIKQYHTIQYPSVHQYQAISFNYNEFEDWMYYLFMRRLPSHTGGDPGVASVVSFDPEQKTAAIVFVNSPPNTLIGEKTFYLDLPRRLLNEAAK</sequence>
<dbReference type="SUPFAM" id="SSF56601">
    <property type="entry name" value="beta-lactamase/transpeptidase-like"/>
    <property type="match status" value="1"/>
</dbReference>
<dbReference type="RefSeq" id="WP_175507924.1">
    <property type="nucleotide sequence ID" value="NZ_FPBP01000030.1"/>
</dbReference>
<reference evidence="3" key="1">
    <citation type="submission" date="2016-10" db="EMBL/GenBank/DDBJ databases">
        <authorList>
            <person name="Varghese N."/>
            <person name="Submissions S."/>
        </authorList>
    </citation>
    <scope>NUCLEOTIDE SEQUENCE [LARGE SCALE GENOMIC DNA]</scope>
    <source>
        <strain evidence="3">CGMCC 1.6981</strain>
    </source>
</reference>
<dbReference type="PANTHER" id="PTHR46825:SF9">
    <property type="entry name" value="BETA-LACTAMASE-RELATED DOMAIN-CONTAINING PROTEIN"/>
    <property type="match status" value="1"/>
</dbReference>